<dbReference type="Gene3D" id="2.60.40.3500">
    <property type="match status" value="1"/>
</dbReference>
<keyword evidence="5" id="KW-1185">Reference proteome</keyword>
<feature type="compositionally biased region" description="Low complexity" evidence="1">
    <location>
        <begin position="168"/>
        <end position="179"/>
    </location>
</feature>
<feature type="domain" description="AMIN" evidence="3">
    <location>
        <begin position="59"/>
        <end position="131"/>
    </location>
</feature>
<dbReference type="AlphaFoldDB" id="U7QDV6"/>
<dbReference type="PATRIC" id="fig|1348334.3.peg.3897"/>
<sequence length="476" mass="51381">MQTRKQKQKIQQINSSFASVVSVLYGSLLIRTSGTIALAAMVSSSTLSLPVYGAILEDWKIDPSTGIVEVLLPEGVRPRLSVGTEPPRLVVDLPNTEIGINLTERFESGVISQVSFTQSEPELAQITINFAPGVVLDEQEIDFRPIGVENLWVLRPTIIDRPQPAPTFPTAQATTTPATVDSVDQVDQTTSDSAADLELTETQETPQTPTSPPPGFRSPQTVDQTFIPNPQPVPSSDIEAVRIPLGGTNQVEFFTDPLFQPPPPPPTITTQAQPNPLPPAEGTIPFGQPLPRTSQPQSTISSRTIDQRPPSVLLPAGTQLTLRYPNPNEVRLKDKPERQDVLILQGGIVDQEGNYIIPPDTPIVGYFETSSKGSRFQVEAINLEGRSIPIQAESGWIPGRLDPEPKNVLRDTGIGGLGLFLLTGFTGVGLLVGALGGAAVGLATSPQPTTLQPDQVIEVRLSEDLRQSQFVYIRED</sequence>
<reference evidence="4 5" key="1">
    <citation type="journal article" date="2013" name="Front. Microbiol.">
        <title>Comparative genomic analyses of the cyanobacterium, Lyngbya aestuarii BL J, a powerful hydrogen producer.</title>
        <authorList>
            <person name="Kothari A."/>
            <person name="Vaughn M."/>
            <person name="Garcia-Pichel F."/>
        </authorList>
    </citation>
    <scope>NUCLEOTIDE SEQUENCE [LARGE SCALE GENOMIC DNA]</scope>
    <source>
        <strain evidence="4 5">BL J</strain>
    </source>
</reference>
<evidence type="ECO:0000259" key="3">
    <source>
        <dbReference type="Pfam" id="PF11741"/>
    </source>
</evidence>
<comment type="caution">
    <text evidence="4">The sequence shown here is derived from an EMBL/GenBank/DDBJ whole genome shotgun (WGS) entry which is preliminary data.</text>
</comment>
<accession>U7QDV6</accession>
<dbReference type="InterPro" id="IPR021731">
    <property type="entry name" value="AMIN_dom"/>
</dbReference>
<keyword evidence="2" id="KW-0812">Transmembrane</keyword>
<dbReference type="Proteomes" id="UP000017127">
    <property type="component" value="Unassembled WGS sequence"/>
</dbReference>
<evidence type="ECO:0000313" key="4">
    <source>
        <dbReference type="EMBL" id="ERT06028.1"/>
    </source>
</evidence>
<gene>
    <name evidence="4" type="ORF">M595_4030</name>
</gene>
<protein>
    <submittedName>
        <fullName evidence="4">AMIN domain protein</fullName>
    </submittedName>
</protein>
<dbReference type="OrthoDB" id="419483at2"/>
<evidence type="ECO:0000313" key="5">
    <source>
        <dbReference type="Proteomes" id="UP000017127"/>
    </source>
</evidence>
<evidence type="ECO:0000256" key="1">
    <source>
        <dbReference type="SAM" id="MobiDB-lite"/>
    </source>
</evidence>
<feature type="compositionally biased region" description="Polar residues" evidence="1">
    <location>
        <begin position="291"/>
        <end position="304"/>
    </location>
</feature>
<name>U7QDV6_9CYAN</name>
<dbReference type="RefSeq" id="WP_023067775.1">
    <property type="nucleotide sequence ID" value="NZ_AUZM01000044.1"/>
</dbReference>
<dbReference type="EMBL" id="AUZM01000044">
    <property type="protein sequence ID" value="ERT06028.1"/>
    <property type="molecule type" value="Genomic_DNA"/>
</dbReference>
<keyword evidence="2" id="KW-1133">Transmembrane helix</keyword>
<keyword evidence="2" id="KW-0472">Membrane</keyword>
<organism evidence="4 5">
    <name type="scientific">Lyngbya aestuarii BL J</name>
    <dbReference type="NCBI Taxonomy" id="1348334"/>
    <lineage>
        <taxon>Bacteria</taxon>
        <taxon>Bacillati</taxon>
        <taxon>Cyanobacteriota</taxon>
        <taxon>Cyanophyceae</taxon>
        <taxon>Oscillatoriophycideae</taxon>
        <taxon>Oscillatoriales</taxon>
        <taxon>Microcoleaceae</taxon>
        <taxon>Lyngbya</taxon>
    </lineage>
</organism>
<proteinExistence type="predicted"/>
<feature type="transmembrane region" description="Helical" evidence="2">
    <location>
        <begin position="419"/>
        <end position="443"/>
    </location>
</feature>
<feature type="region of interest" description="Disordered" evidence="1">
    <location>
        <begin position="291"/>
        <end position="312"/>
    </location>
</feature>
<feature type="region of interest" description="Disordered" evidence="1">
    <location>
        <begin position="164"/>
        <end position="235"/>
    </location>
</feature>
<dbReference type="Pfam" id="PF11741">
    <property type="entry name" value="AMIN"/>
    <property type="match status" value="1"/>
</dbReference>
<feature type="compositionally biased region" description="Polar residues" evidence="1">
    <location>
        <begin position="218"/>
        <end position="228"/>
    </location>
</feature>
<evidence type="ECO:0000256" key="2">
    <source>
        <dbReference type="SAM" id="Phobius"/>
    </source>
</evidence>